<protein>
    <submittedName>
        <fullName evidence="2">Uncharacterized protein</fullName>
    </submittedName>
</protein>
<comment type="caution">
    <text evidence="2">The sequence shown here is derived from an EMBL/GenBank/DDBJ whole genome shotgun (WGS) entry which is preliminary data.</text>
</comment>
<sequence>MEPVSIFGDVVRNIRKHYSSPVSANRARSLSIKAPPRRLDRVSPWKRHHASPMDKMAPRASLAEHLNNL</sequence>
<dbReference type="EMBL" id="DTCM01000087">
    <property type="protein sequence ID" value="HGL41471.1"/>
    <property type="molecule type" value="Genomic_DNA"/>
</dbReference>
<proteinExistence type="predicted"/>
<name>A0A7J3G6U2_CALS0</name>
<dbReference type="AlphaFoldDB" id="A0A7J3G6U2"/>
<gene>
    <name evidence="2" type="ORF">ENU43_07420</name>
</gene>
<evidence type="ECO:0000313" key="2">
    <source>
        <dbReference type="EMBL" id="HGL41471.1"/>
    </source>
</evidence>
<evidence type="ECO:0000256" key="1">
    <source>
        <dbReference type="SAM" id="MobiDB-lite"/>
    </source>
</evidence>
<feature type="region of interest" description="Disordered" evidence="1">
    <location>
        <begin position="20"/>
        <end position="69"/>
    </location>
</feature>
<organism evidence="2">
    <name type="scientific">Caldiarchaeum subterraneum</name>
    <dbReference type="NCBI Taxonomy" id="311458"/>
    <lineage>
        <taxon>Archaea</taxon>
        <taxon>Nitrososphaerota</taxon>
        <taxon>Candidatus Caldarchaeales</taxon>
        <taxon>Candidatus Caldarchaeaceae</taxon>
        <taxon>Candidatus Caldarchaeum</taxon>
    </lineage>
</organism>
<reference evidence="2" key="1">
    <citation type="journal article" date="2020" name="mSystems">
        <title>Genome- and Community-Level Interaction Insights into Carbon Utilization and Element Cycling Functions of Hydrothermarchaeota in Hydrothermal Sediment.</title>
        <authorList>
            <person name="Zhou Z."/>
            <person name="Liu Y."/>
            <person name="Xu W."/>
            <person name="Pan J."/>
            <person name="Luo Z.H."/>
            <person name="Li M."/>
        </authorList>
    </citation>
    <scope>NUCLEOTIDE SEQUENCE [LARGE SCALE GENOMIC DNA]</scope>
    <source>
        <strain evidence="2">SpSt-669</strain>
    </source>
</reference>
<accession>A0A7J3G6U2</accession>